<reference evidence="2" key="1">
    <citation type="submission" date="2020-05" db="EMBL/GenBank/DDBJ databases">
        <authorList>
            <person name="Chiriac C."/>
            <person name="Salcher M."/>
            <person name="Ghai R."/>
            <person name="Kavagutti S V."/>
        </authorList>
    </citation>
    <scope>NUCLEOTIDE SEQUENCE</scope>
</reference>
<gene>
    <name evidence="2" type="ORF">UFOVP1603_52</name>
    <name evidence="1" type="ORF">UFOVP833_35</name>
</gene>
<evidence type="ECO:0000313" key="1">
    <source>
        <dbReference type="EMBL" id="CAB4165195.1"/>
    </source>
</evidence>
<dbReference type="EMBL" id="LR797475">
    <property type="protein sequence ID" value="CAB4218764.1"/>
    <property type="molecule type" value="Genomic_DNA"/>
</dbReference>
<accession>A0A6J5SVF8</accession>
<protein>
    <submittedName>
        <fullName evidence="2">Uncharacterized protein</fullName>
    </submittedName>
</protein>
<evidence type="ECO:0000313" key="2">
    <source>
        <dbReference type="EMBL" id="CAB4218764.1"/>
    </source>
</evidence>
<proteinExistence type="predicted"/>
<dbReference type="EMBL" id="LR796770">
    <property type="protein sequence ID" value="CAB4165195.1"/>
    <property type="molecule type" value="Genomic_DNA"/>
</dbReference>
<organism evidence="2">
    <name type="scientific">uncultured Caudovirales phage</name>
    <dbReference type="NCBI Taxonomy" id="2100421"/>
    <lineage>
        <taxon>Viruses</taxon>
        <taxon>Duplodnaviria</taxon>
        <taxon>Heunggongvirae</taxon>
        <taxon>Uroviricota</taxon>
        <taxon>Caudoviricetes</taxon>
        <taxon>Peduoviridae</taxon>
        <taxon>Maltschvirus</taxon>
        <taxon>Maltschvirus maltsch</taxon>
    </lineage>
</organism>
<name>A0A6J5SVF8_9CAUD</name>
<sequence length="63" mass="7230">MSADSDTAQTFNALRKYRQDRRKLLGVRCVACIKREPKRSPTVLLPGQRCYCGYVDPRKRADA</sequence>